<dbReference type="eggNOG" id="COG2165">
    <property type="taxonomic scope" value="Bacteria"/>
</dbReference>
<dbReference type="PANTHER" id="PTHR30093">
    <property type="entry name" value="GENERAL SECRETION PATHWAY PROTEIN G"/>
    <property type="match status" value="1"/>
</dbReference>
<dbReference type="NCBIfam" id="TIGR02532">
    <property type="entry name" value="IV_pilin_GFxxxE"/>
    <property type="match status" value="1"/>
</dbReference>
<dbReference type="EMBL" id="CP007139">
    <property type="protein sequence ID" value="AIE85491.1"/>
    <property type="molecule type" value="Genomic_DNA"/>
</dbReference>
<evidence type="ECO:0000256" key="1">
    <source>
        <dbReference type="ARBA" id="ARBA00022481"/>
    </source>
</evidence>
<accession>A0A068NPZ0</accession>
<dbReference type="GO" id="GO:0015627">
    <property type="term" value="C:type II protein secretion system complex"/>
    <property type="evidence" value="ECO:0007669"/>
    <property type="project" value="InterPro"/>
</dbReference>
<evidence type="ECO:0000313" key="3">
    <source>
        <dbReference type="Proteomes" id="UP000027982"/>
    </source>
</evidence>
<dbReference type="AlphaFoldDB" id="A0A068NPZ0"/>
<organism evidence="2 3">
    <name type="scientific">Fimbriimonas ginsengisoli Gsoil 348</name>
    <dbReference type="NCBI Taxonomy" id="661478"/>
    <lineage>
        <taxon>Bacteria</taxon>
        <taxon>Bacillati</taxon>
        <taxon>Armatimonadota</taxon>
        <taxon>Fimbriimonadia</taxon>
        <taxon>Fimbriimonadales</taxon>
        <taxon>Fimbriimonadaceae</taxon>
        <taxon>Fimbriimonas</taxon>
    </lineage>
</organism>
<dbReference type="SUPFAM" id="SSF54523">
    <property type="entry name" value="Pili subunits"/>
    <property type="match status" value="1"/>
</dbReference>
<dbReference type="Pfam" id="PF07963">
    <property type="entry name" value="N_methyl"/>
    <property type="match status" value="1"/>
</dbReference>
<proteinExistence type="predicted"/>
<evidence type="ECO:0000313" key="2">
    <source>
        <dbReference type="EMBL" id="AIE85491.1"/>
    </source>
</evidence>
<gene>
    <name evidence="2" type="ORF">OP10G_2123</name>
</gene>
<protein>
    <recommendedName>
        <fullName evidence="4">Prepilin-type N-terminal cleavage/methylation domain-containing protein</fullName>
    </recommendedName>
</protein>
<dbReference type="InterPro" id="IPR012902">
    <property type="entry name" value="N_methyl_site"/>
</dbReference>
<dbReference type="Gene3D" id="3.30.700.10">
    <property type="entry name" value="Glycoprotein, Type 4 Pilin"/>
    <property type="match status" value="1"/>
</dbReference>
<dbReference type="InterPro" id="IPR045584">
    <property type="entry name" value="Pilin-like"/>
</dbReference>
<dbReference type="OrthoDB" id="269098at2"/>
<keyword evidence="3" id="KW-1185">Reference proteome</keyword>
<keyword evidence="1" id="KW-0488">Methylation</keyword>
<dbReference type="HOGENOM" id="CLU_041661_1_1_0"/>
<dbReference type="KEGG" id="fgi:OP10G_2123"/>
<dbReference type="InterPro" id="IPR000983">
    <property type="entry name" value="Bac_GSPG_pilin"/>
</dbReference>
<evidence type="ECO:0008006" key="4">
    <source>
        <dbReference type="Google" id="ProtNLM"/>
    </source>
</evidence>
<dbReference type="PRINTS" id="PR00813">
    <property type="entry name" value="BCTERIALGSPG"/>
</dbReference>
<reference evidence="2 3" key="1">
    <citation type="journal article" date="2014" name="PLoS ONE">
        <title>The first complete genome sequence of the class fimbriimonadia in the phylum armatimonadetes.</title>
        <authorList>
            <person name="Hu Z.Y."/>
            <person name="Wang Y.Z."/>
            <person name="Im W.T."/>
            <person name="Wang S.Y."/>
            <person name="Zhao G.P."/>
            <person name="Zheng H.J."/>
            <person name="Quan Z.X."/>
        </authorList>
    </citation>
    <scope>NUCLEOTIDE SEQUENCE [LARGE SCALE GENOMIC DNA]</scope>
    <source>
        <strain evidence="2">Gsoil 348</strain>
    </source>
</reference>
<dbReference type="GO" id="GO:0015628">
    <property type="term" value="P:protein secretion by the type II secretion system"/>
    <property type="evidence" value="ECO:0007669"/>
    <property type="project" value="InterPro"/>
</dbReference>
<dbReference type="RefSeq" id="WP_025225939.1">
    <property type="nucleotide sequence ID" value="NZ_CP007139.1"/>
</dbReference>
<name>A0A068NPZ0_FIMGI</name>
<dbReference type="STRING" id="661478.OP10G_2123"/>
<sequence length="290" mass="30563">MSSKARAFTLIELLVVIAIIAILAAILFPVFAQAKAAAKQTSCISNVKQMNLGMIMYSSDSDDLLPMALHDTATPIATSPPPDAALLAQTNDKCWTWADDGNSPPQGCFWTWGESTYPYHKATQIFRDPGGSNANGNPGVANYGANFALTGIPLWNPAHPKPTSTTSLDDIANKVLISESGNYLVDNNTFRVPGWGAFNYVPGECTNGFGKSTSASPELDCISGDPSGWDAANVAKIASDLSKGRHAGGVTVGWADGHAKSIKISALAGKRGAAWCPTTKDGNPWACSWE</sequence>
<dbReference type="Proteomes" id="UP000027982">
    <property type="component" value="Chromosome"/>
</dbReference>